<dbReference type="AlphaFoldDB" id="X0Q4R8"/>
<sequence>MGEHGILRPGEVFAGYTIERVLGVGGMGTVYAAAHPRLPRRIALKVLHPVLAEDDDARARFEREADHAARLEHPNIVAVYDRGRQDDRLWIAMQYVEGTDAATTGDGGPLDPARAVRIVTETARALDYAHEAGVLHRDVKPANILLEHPRPSHRGDPGRVLLADFGIAKALEQTQHLTKTGMLVASLQYAAPEQFANLPLDARADVYSLGCTLFRLLTGQQPYPGSTLAQLMAGHLNSPIPRPSAVRAGLPAGFDAVIARAMAKDREHRYPTSRRPRSTHSGRSRPTSRHRCARNRLCHRPPSLTSPCAGAHPRRPRGPRRRHRRPRRPSGGAGCRS</sequence>
<evidence type="ECO:0000256" key="8">
    <source>
        <dbReference type="ARBA" id="ARBA00048679"/>
    </source>
</evidence>
<dbReference type="PROSITE" id="PS00107">
    <property type="entry name" value="PROTEIN_KINASE_ATP"/>
    <property type="match status" value="1"/>
</dbReference>
<dbReference type="RefSeq" id="WP_167344032.1">
    <property type="nucleotide sequence ID" value="NZ_BAWF01000022.1"/>
</dbReference>
<evidence type="ECO:0000256" key="10">
    <source>
        <dbReference type="SAM" id="MobiDB-lite"/>
    </source>
</evidence>
<keyword evidence="6 9" id="KW-0067">ATP-binding</keyword>
<keyword evidence="5 12" id="KW-0418">Kinase</keyword>
<evidence type="ECO:0000256" key="6">
    <source>
        <dbReference type="ARBA" id="ARBA00022840"/>
    </source>
</evidence>
<dbReference type="InterPro" id="IPR008271">
    <property type="entry name" value="Ser/Thr_kinase_AS"/>
</dbReference>
<dbReference type="SMART" id="SM00220">
    <property type="entry name" value="S_TKc"/>
    <property type="match status" value="1"/>
</dbReference>
<evidence type="ECO:0000256" key="7">
    <source>
        <dbReference type="ARBA" id="ARBA00047899"/>
    </source>
</evidence>
<evidence type="ECO:0000256" key="3">
    <source>
        <dbReference type="ARBA" id="ARBA00022679"/>
    </source>
</evidence>
<evidence type="ECO:0000256" key="5">
    <source>
        <dbReference type="ARBA" id="ARBA00022777"/>
    </source>
</evidence>
<dbReference type="GO" id="GO:0005524">
    <property type="term" value="F:ATP binding"/>
    <property type="evidence" value="ECO:0007669"/>
    <property type="project" value="UniProtKB-UniRule"/>
</dbReference>
<feature type="compositionally biased region" description="Basic residues" evidence="10">
    <location>
        <begin position="312"/>
        <end position="328"/>
    </location>
</feature>
<dbReference type="InterPro" id="IPR011009">
    <property type="entry name" value="Kinase-like_dom_sf"/>
</dbReference>
<feature type="region of interest" description="Disordered" evidence="10">
    <location>
        <begin position="264"/>
        <end position="337"/>
    </location>
</feature>
<dbReference type="GO" id="GO:0045717">
    <property type="term" value="P:negative regulation of fatty acid biosynthetic process"/>
    <property type="evidence" value="ECO:0007669"/>
    <property type="project" value="UniProtKB-ARBA"/>
</dbReference>
<dbReference type="InterPro" id="IPR000719">
    <property type="entry name" value="Prot_kinase_dom"/>
</dbReference>
<dbReference type="Pfam" id="PF00069">
    <property type="entry name" value="Pkinase"/>
    <property type="match status" value="1"/>
</dbReference>
<reference evidence="12 13" key="1">
    <citation type="submission" date="2014-02" db="EMBL/GenBank/DDBJ databases">
        <title>Whole genome shotgun sequence of Rhodococcus wratislaviensis NBRC 100605.</title>
        <authorList>
            <person name="Hosoyama A."/>
            <person name="Tsuchikane K."/>
            <person name="Yoshida I."/>
            <person name="Ohji S."/>
            <person name="Ichikawa N."/>
            <person name="Yamazoe A."/>
            <person name="Fujita N."/>
        </authorList>
    </citation>
    <scope>NUCLEOTIDE SEQUENCE [LARGE SCALE GENOMIC DNA]</scope>
    <source>
        <strain evidence="12 13">NBRC 100605</strain>
    </source>
</reference>
<dbReference type="Gene3D" id="1.10.510.10">
    <property type="entry name" value="Transferase(Phosphotransferase) domain 1"/>
    <property type="match status" value="1"/>
</dbReference>
<evidence type="ECO:0000256" key="9">
    <source>
        <dbReference type="PROSITE-ProRule" id="PRU10141"/>
    </source>
</evidence>
<name>X0Q4R8_RHOWR</name>
<evidence type="ECO:0000313" key="12">
    <source>
        <dbReference type="EMBL" id="GAF45486.1"/>
    </source>
</evidence>
<dbReference type="EC" id="2.7.11.1" evidence="1"/>
<dbReference type="PANTHER" id="PTHR43289:SF6">
    <property type="entry name" value="SERINE_THREONINE-PROTEIN KINASE NEKL-3"/>
    <property type="match status" value="1"/>
</dbReference>
<dbReference type="EMBL" id="BAWF01000022">
    <property type="protein sequence ID" value="GAF45486.1"/>
    <property type="molecule type" value="Genomic_DNA"/>
</dbReference>
<dbReference type="Gene3D" id="3.30.200.20">
    <property type="entry name" value="Phosphorylase Kinase, domain 1"/>
    <property type="match status" value="1"/>
</dbReference>
<evidence type="ECO:0000256" key="1">
    <source>
        <dbReference type="ARBA" id="ARBA00012513"/>
    </source>
</evidence>
<comment type="catalytic activity">
    <reaction evidence="7">
        <text>L-threonyl-[protein] + ATP = O-phospho-L-threonyl-[protein] + ADP + H(+)</text>
        <dbReference type="Rhea" id="RHEA:46608"/>
        <dbReference type="Rhea" id="RHEA-COMP:11060"/>
        <dbReference type="Rhea" id="RHEA-COMP:11605"/>
        <dbReference type="ChEBI" id="CHEBI:15378"/>
        <dbReference type="ChEBI" id="CHEBI:30013"/>
        <dbReference type="ChEBI" id="CHEBI:30616"/>
        <dbReference type="ChEBI" id="CHEBI:61977"/>
        <dbReference type="ChEBI" id="CHEBI:456216"/>
        <dbReference type="EC" id="2.7.11.1"/>
    </reaction>
</comment>
<gene>
    <name evidence="12" type="ORF">RW1_022_00630</name>
</gene>
<keyword evidence="2 12" id="KW-0723">Serine/threonine-protein kinase</keyword>
<evidence type="ECO:0000259" key="11">
    <source>
        <dbReference type="PROSITE" id="PS50011"/>
    </source>
</evidence>
<dbReference type="CDD" id="cd14014">
    <property type="entry name" value="STKc_PknB_like"/>
    <property type="match status" value="1"/>
</dbReference>
<accession>X0Q4R8</accession>
<proteinExistence type="predicted"/>
<feature type="binding site" evidence="9">
    <location>
        <position position="45"/>
    </location>
    <ligand>
        <name>ATP</name>
        <dbReference type="ChEBI" id="CHEBI:30616"/>
    </ligand>
</feature>
<feature type="compositionally biased region" description="Basic residues" evidence="10">
    <location>
        <begin position="271"/>
        <end position="299"/>
    </location>
</feature>
<dbReference type="SUPFAM" id="SSF56112">
    <property type="entry name" value="Protein kinase-like (PK-like)"/>
    <property type="match status" value="1"/>
</dbReference>
<dbReference type="PANTHER" id="PTHR43289">
    <property type="entry name" value="MITOGEN-ACTIVATED PROTEIN KINASE KINASE KINASE 20-RELATED"/>
    <property type="match status" value="1"/>
</dbReference>
<feature type="domain" description="Protein kinase" evidence="11">
    <location>
        <begin position="16"/>
        <end position="283"/>
    </location>
</feature>
<keyword evidence="4 9" id="KW-0547">Nucleotide-binding</keyword>
<evidence type="ECO:0000256" key="2">
    <source>
        <dbReference type="ARBA" id="ARBA00022527"/>
    </source>
</evidence>
<dbReference type="FunFam" id="3.30.200.20:FF:000035">
    <property type="entry name" value="Serine/threonine protein kinase Stk1"/>
    <property type="match status" value="1"/>
</dbReference>
<keyword evidence="13" id="KW-1185">Reference proteome</keyword>
<dbReference type="PROSITE" id="PS50011">
    <property type="entry name" value="PROTEIN_KINASE_DOM"/>
    <property type="match status" value="1"/>
</dbReference>
<organism evidence="12 13">
    <name type="scientific">Rhodococcus wratislaviensis NBRC 100605</name>
    <dbReference type="NCBI Taxonomy" id="1219028"/>
    <lineage>
        <taxon>Bacteria</taxon>
        <taxon>Bacillati</taxon>
        <taxon>Actinomycetota</taxon>
        <taxon>Actinomycetes</taxon>
        <taxon>Mycobacteriales</taxon>
        <taxon>Nocardiaceae</taxon>
        <taxon>Rhodococcus</taxon>
    </lineage>
</organism>
<evidence type="ECO:0000313" key="13">
    <source>
        <dbReference type="Proteomes" id="UP000019491"/>
    </source>
</evidence>
<dbReference type="InterPro" id="IPR017441">
    <property type="entry name" value="Protein_kinase_ATP_BS"/>
</dbReference>
<dbReference type="PROSITE" id="PS00108">
    <property type="entry name" value="PROTEIN_KINASE_ST"/>
    <property type="match status" value="1"/>
</dbReference>
<comment type="caution">
    <text evidence="12">The sequence shown here is derived from an EMBL/GenBank/DDBJ whole genome shotgun (WGS) entry which is preliminary data.</text>
</comment>
<protein>
    <recommendedName>
        <fullName evidence="1">non-specific serine/threonine protein kinase</fullName>
        <ecNumber evidence="1">2.7.11.1</ecNumber>
    </recommendedName>
</protein>
<dbReference type="FunFam" id="1.10.510.10:FF:000021">
    <property type="entry name" value="Serine/threonine protein kinase"/>
    <property type="match status" value="1"/>
</dbReference>
<keyword evidence="3" id="KW-0808">Transferase</keyword>
<dbReference type="Proteomes" id="UP000019491">
    <property type="component" value="Unassembled WGS sequence"/>
</dbReference>
<dbReference type="GO" id="GO:0004674">
    <property type="term" value="F:protein serine/threonine kinase activity"/>
    <property type="evidence" value="ECO:0007669"/>
    <property type="project" value="UniProtKB-KW"/>
</dbReference>
<evidence type="ECO:0000256" key="4">
    <source>
        <dbReference type="ARBA" id="ARBA00022741"/>
    </source>
</evidence>
<comment type="catalytic activity">
    <reaction evidence="8">
        <text>L-seryl-[protein] + ATP = O-phospho-L-seryl-[protein] + ADP + H(+)</text>
        <dbReference type="Rhea" id="RHEA:17989"/>
        <dbReference type="Rhea" id="RHEA-COMP:9863"/>
        <dbReference type="Rhea" id="RHEA-COMP:11604"/>
        <dbReference type="ChEBI" id="CHEBI:15378"/>
        <dbReference type="ChEBI" id="CHEBI:29999"/>
        <dbReference type="ChEBI" id="CHEBI:30616"/>
        <dbReference type="ChEBI" id="CHEBI:83421"/>
        <dbReference type="ChEBI" id="CHEBI:456216"/>
        <dbReference type="EC" id="2.7.11.1"/>
    </reaction>
</comment>